<dbReference type="GO" id="GO:0044780">
    <property type="term" value="P:bacterial-type flagellum assembly"/>
    <property type="evidence" value="ECO:0007669"/>
    <property type="project" value="InterPro"/>
</dbReference>
<keyword evidence="3" id="KW-0966">Cell projection</keyword>
<dbReference type="PANTHER" id="PTHR36307">
    <property type="entry name" value="FLAGELLA BASAL BODY P-RING FORMATION PROTEIN FLGA"/>
    <property type="match status" value="1"/>
</dbReference>
<name>A0A1T5BZN4_9SPHN</name>
<dbReference type="AlphaFoldDB" id="A0A1T5BZN4"/>
<reference evidence="4" key="1">
    <citation type="submission" date="2017-02" db="EMBL/GenBank/DDBJ databases">
        <authorList>
            <person name="Varghese N."/>
            <person name="Submissions S."/>
        </authorList>
    </citation>
    <scope>NUCLEOTIDE SEQUENCE [LARGE SCALE GENOMIC DNA]</scope>
    <source>
        <strain evidence="4">UM2</strain>
    </source>
</reference>
<dbReference type="RefSeq" id="WP_079647770.1">
    <property type="nucleotide sequence ID" value="NZ_FUYM01000003.1"/>
</dbReference>
<gene>
    <name evidence="3" type="ORF">SAMN06295920_103428</name>
</gene>
<evidence type="ECO:0000259" key="2">
    <source>
        <dbReference type="Pfam" id="PF13144"/>
    </source>
</evidence>
<accession>A0A1T5BZN4</accession>
<dbReference type="OrthoDB" id="7408548at2"/>
<dbReference type="Gene3D" id="2.30.30.760">
    <property type="match status" value="1"/>
</dbReference>
<dbReference type="Pfam" id="PF13144">
    <property type="entry name" value="ChapFlgA"/>
    <property type="match status" value="1"/>
</dbReference>
<dbReference type="STRING" id="439228.SAMN06295920_103428"/>
<evidence type="ECO:0000313" key="3">
    <source>
        <dbReference type="EMBL" id="SKB52624.1"/>
    </source>
</evidence>
<dbReference type="Proteomes" id="UP000189818">
    <property type="component" value="Unassembled WGS sequence"/>
</dbReference>
<keyword evidence="1" id="KW-0732">Signal</keyword>
<keyword evidence="3" id="KW-0282">Flagellum</keyword>
<evidence type="ECO:0000256" key="1">
    <source>
        <dbReference type="SAM" id="SignalP"/>
    </source>
</evidence>
<dbReference type="InterPro" id="IPR039246">
    <property type="entry name" value="Flagellar_FlgA"/>
</dbReference>
<protein>
    <submittedName>
        <fullName evidence="3">Flagella basal body P-ring formation protein FlgA</fullName>
    </submittedName>
</protein>
<keyword evidence="3" id="KW-0969">Cilium</keyword>
<dbReference type="EMBL" id="FUYM01000003">
    <property type="protein sequence ID" value="SKB52624.1"/>
    <property type="molecule type" value="Genomic_DNA"/>
</dbReference>
<keyword evidence="4" id="KW-1185">Reference proteome</keyword>
<sequence>MNRNLPTTRIAFRPLALAAAALGVAAPLAAQSALPPAQDLGQLERMVVASVGAEVGAPGGPLAPIDRRMRLAACPGAIQIDPPSASSVTVRCTTSGWRLRVPLMRAGMAMNAGGATGGGYDGGTAAANAAVRKGDPVQLVAQGPSFSISIDATAMEDADIGRRVRVATASKGSTIFAEVIDVGRVRLIGFK</sequence>
<evidence type="ECO:0000313" key="4">
    <source>
        <dbReference type="Proteomes" id="UP000189818"/>
    </source>
</evidence>
<feature type="signal peptide" evidence="1">
    <location>
        <begin position="1"/>
        <end position="32"/>
    </location>
</feature>
<proteinExistence type="predicted"/>
<dbReference type="PANTHER" id="PTHR36307:SF1">
    <property type="entry name" value="FLAGELLA BASAL BODY P-RING FORMATION PROTEIN FLGA"/>
    <property type="match status" value="1"/>
</dbReference>
<feature type="domain" description="Flagella basal body P-ring formation protein FlgA SAF" evidence="2">
    <location>
        <begin position="127"/>
        <end position="186"/>
    </location>
</feature>
<feature type="chain" id="PRO_5013046714" evidence="1">
    <location>
        <begin position="33"/>
        <end position="191"/>
    </location>
</feature>
<dbReference type="InterPro" id="IPR017585">
    <property type="entry name" value="SAF_FlgA"/>
</dbReference>
<organism evidence="3 4">
    <name type="scientific">Rhizorhabdus histidinilytica</name>
    <dbReference type="NCBI Taxonomy" id="439228"/>
    <lineage>
        <taxon>Bacteria</taxon>
        <taxon>Pseudomonadati</taxon>
        <taxon>Pseudomonadota</taxon>
        <taxon>Alphaproteobacteria</taxon>
        <taxon>Sphingomonadales</taxon>
        <taxon>Sphingomonadaceae</taxon>
        <taxon>Rhizorhabdus</taxon>
    </lineage>
</organism>